<gene>
    <name evidence="1" type="ORF">QLH52_19960</name>
</gene>
<dbReference type="RefSeq" id="WP_196433899.1">
    <property type="nucleotide sequence ID" value="NZ_JAXARY010000023.1"/>
</dbReference>
<dbReference type="Proteomes" id="UP001284537">
    <property type="component" value="Unassembled WGS sequence"/>
</dbReference>
<evidence type="ECO:0000313" key="2">
    <source>
        <dbReference type="Proteomes" id="UP001284537"/>
    </source>
</evidence>
<evidence type="ECO:0008006" key="3">
    <source>
        <dbReference type="Google" id="ProtNLM"/>
    </source>
</evidence>
<reference evidence="1 2" key="1">
    <citation type="submission" date="2023-11" db="EMBL/GenBank/DDBJ databases">
        <authorList>
            <person name="Ouyang M.-Y."/>
        </authorList>
    </citation>
    <scope>NUCLEOTIDE SEQUENCE [LARGE SCALE GENOMIC DNA]</scope>
    <source>
        <strain evidence="1 2">OY6</strain>
    </source>
</reference>
<name>A0ABU4UJA7_9GAMM</name>
<proteinExistence type="predicted"/>
<dbReference type="EMBL" id="JAXARY010000023">
    <property type="protein sequence ID" value="MDX8129586.1"/>
    <property type="molecule type" value="Genomic_DNA"/>
</dbReference>
<evidence type="ECO:0000313" key="1">
    <source>
        <dbReference type="EMBL" id="MDX8129586.1"/>
    </source>
</evidence>
<sequence length="63" mass="6993">MAEHSVNPTINDDVWLEDSRLGRFSRISTGVEDSTWICNTCGSNGADPYEHGCDHCGEEADEY</sequence>
<keyword evidence="2" id="KW-1185">Reference proteome</keyword>
<organism evidence="1 2">
    <name type="scientific">Methylomonas defluvii</name>
    <dbReference type="NCBI Taxonomy" id="3045149"/>
    <lineage>
        <taxon>Bacteria</taxon>
        <taxon>Pseudomonadati</taxon>
        <taxon>Pseudomonadota</taxon>
        <taxon>Gammaproteobacteria</taxon>
        <taxon>Methylococcales</taxon>
        <taxon>Methylococcaceae</taxon>
        <taxon>Methylomonas</taxon>
    </lineage>
</organism>
<comment type="caution">
    <text evidence="1">The sequence shown here is derived from an EMBL/GenBank/DDBJ whole genome shotgun (WGS) entry which is preliminary data.</text>
</comment>
<protein>
    <recommendedName>
        <fullName evidence="3">RanBP2-type domain-containing protein</fullName>
    </recommendedName>
</protein>
<accession>A0ABU4UJA7</accession>